<name>A0AAQ1SPP3_LEPIR</name>
<protein>
    <submittedName>
        <fullName evidence="1">Uncharacterized protein</fullName>
    </submittedName>
</protein>
<organism evidence="1 2">
    <name type="scientific">Leptospira interrogans serovar Manilae</name>
    <dbReference type="NCBI Taxonomy" id="214675"/>
    <lineage>
        <taxon>Bacteria</taxon>
        <taxon>Pseudomonadati</taxon>
        <taxon>Spirochaetota</taxon>
        <taxon>Spirochaetia</taxon>
        <taxon>Leptospirales</taxon>
        <taxon>Leptospiraceae</taxon>
        <taxon>Leptospira</taxon>
    </lineage>
</organism>
<dbReference type="EMBL" id="OEJX01000043">
    <property type="protein sequence ID" value="SOR62529.1"/>
    <property type="molecule type" value="Genomic_DNA"/>
</dbReference>
<gene>
    <name evidence="1" type="ORF">LMANV2_480026</name>
</gene>
<dbReference type="AlphaFoldDB" id="A0AAQ1SPP3"/>
<evidence type="ECO:0000313" key="2">
    <source>
        <dbReference type="Proteomes" id="UP000234460"/>
    </source>
</evidence>
<comment type="caution">
    <text evidence="1">The sequence shown here is derived from an EMBL/GenBank/DDBJ whole genome shotgun (WGS) entry which is preliminary data.</text>
</comment>
<sequence>MYEFLYLKFRYIDFIMKIKDAQRLKINQKDYSPMKLFSKRIRLLLWMLFLFFLSINKTWSHDIRLPDYFKEEETSSYPFYLNFKLNQDFSAGIRLPTKTAGKYQVVLGTNTNVSSNFISLFKISLNGESHKELPFQISKPSKQGRIFSIINFSIQEGDAYRNDYVDFRVSVIADKMKSLRSKQITHFHGNFLELGFRKID</sequence>
<reference evidence="1 2" key="1">
    <citation type="submission" date="2017-11" db="EMBL/GenBank/DDBJ databases">
        <authorList>
            <person name="Lechat P."/>
        </authorList>
    </citation>
    <scope>NUCLEOTIDE SEQUENCE [LARGE SCALE GENOMIC DNA]</scope>
    <source>
        <strain evidence="1">L495</strain>
    </source>
</reference>
<dbReference type="Proteomes" id="UP000234460">
    <property type="component" value="Chromosome LMANV2"/>
</dbReference>
<proteinExistence type="predicted"/>
<accession>A0AAQ1SPP3</accession>
<evidence type="ECO:0000313" key="1">
    <source>
        <dbReference type="EMBL" id="SOR62529.1"/>
    </source>
</evidence>